<keyword evidence="3" id="KW-0326">Glycosidase</keyword>
<dbReference type="EMBL" id="ML978711">
    <property type="protein sequence ID" value="KAF2091657.1"/>
    <property type="molecule type" value="Genomic_DNA"/>
</dbReference>
<reference evidence="5" key="1">
    <citation type="journal article" date="2020" name="Stud. Mycol.">
        <title>101 Dothideomycetes genomes: a test case for predicting lifestyles and emergence of pathogens.</title>
        <authorList>
            <person name="Haridas S."/>
            <person name="Albert R."/>
            <person name="Binder M."/>
            <person name="Bloem J."/>
            <person name="Labutti K."/>
            <person name="Salamov A."/>
            <person name="Andreopoulos B."/>
            <person name="Baker S."/>
            <person name="Barry K."/>
            <person name="Bills G."/>
            <person name="Bluhm B."/>
            <person name="Cannon C."/>
            <person name="Castanera R."/>
            <person name="Culley D."/>
            <person name="Daum C."/>
            <person name="Ezra D."/>
            <person name="Gonzalez J."/>
            <person name="Henrissat B."/>
            <person name="Kuo A."/>
            <person name="Liang C."/>
            <person name="Lipzen A."/>
            <person name="Lutzoni F."/>
            <person name="Magnuson J."/>
            <person name="Mondo S."/>
            <person name="Nolan M."/>
            <person name="Ohm R."/>
            <person name="Pangilinan J."/>
            <person name="Park H.-J."/>
            <person name="Ramirez L."/>
            <person name="Alfaro M."/>
            <person name="Sun H."/>
            <person name="Tritt A."/>
            <person name="Yoshinaga Y."/>
            <person name="Zwiers L.-H."/>
            <person name="Turgeon B."/>
            <person name="Goodwin S."/>
            <person name="Spatafora J."/>
            <person name="Crous P."/>
            <person name="Grigoriev I."/>
        </authorList>
    </citation>
    <scope>NUCLEOTIDE SEQUENCE</scope>
    <source>
        <strain evidence="5">CBS 121410</strain>
    </source>
</reference>
<dbReference type="AlphaFoldDB" id="A0A9P4I1X2"/>
<proteinExistence type="inferred from homology"/>
<dbReference type="Pfam" id="PF01156">
    <property type="entry name" value="IU_nuc_hydro"/>
    <property type="match status" value="1"/>
</dbReference>
<dbReference type="Proteomes" id="UP000799776">
    <property type="component" value="Unassembled WGS sequence"/>
</dbReference>
<dbReference type="Gene3D" id="3.90.245.10">
    <property type="entry name" value="Ribonucleoside hydrolase-like"/>
    <property type="match status" value="1"/>
</dbReference>
<accession>A0A9P4I1X2</accession>
<comment type="similarity">
    <text evidence="1">Belongs to the IUNH family.</text>
</comment>
<protein>
    <submittedName>
        <fullName evidence="5">Inosine/uridine-preferring nucleoside hydrolase</fullName>
    </submittedName>
</protein>
<dbReference type="SUPFAM" id="SSF53590">
    <property type="entry name" value="Nucleoside hydrolase"/>
    <property type="match status" value="1"/>
</dbReference>
<name>A0A9P4I1X2_9PEZI</name>
<gene>
    <name evidence="5" type="ORF">K490DRAFT_61090</name>
</gene>
<keyword evidence="6" id="KW-1185">Reference proteome</keyword>
<dbReference type="PANTHER" id="PTHR12304">
    <property type="entry name" value="INOSINE-URIDINE PREFERRING NUCLEOSIDE HYDROLASE"/>
    <property type="match status" value="1"/>
</dbReference>
<dbReference type="GO" id="GO:0006152">
    <property type="term" value="P:purine nucleoside catabolic process"/>
    <property type="evidence" value="ECO:0007669"/>
    <property type="project" value="TreeGrafter"/>
</dbReference>
<keyword evidence="2 5" id="KW-0378">Hydrolase</keyword>
<dbReference type="InterPro" id="IPR001910">
    <property type="entry name" value="Inosine/uridine_hydrolase_dom"/>
</dbReference>
<organism evidence="5 6">
    <name type="scientific">Saccharata proteae CBS 121410</name>
    <dbReference type="NCBI Taxonomy" id="1314787"/>
    <lineage>
        <taxon>Eukaryota</taxon>
        <taxon>Fungi</taxon>
        <taxon>Dikarya</taxon>
        <taxon>Ascomycota</taxon>
        <taxon>Pezizomycotina</taxon>
        <taxon>Dothideomycetes</taxon>
        <taxon>Dothideomycetes incertae sedis</taxon>
        <taxon>Botryosphaeriales</taxon>
        <taxon>Saccharataceae</taxon>
        <taxon>Saccharata</taxon>
    </lineage>
</organism>
<feature type="domain" description="Inosine/uridine-preferring nucleoside hydrolase" evidence="4">
    <location>
        <begin position="5"/>
        <end position="351"/>
    </location>
</feature>
<dbReference type="InterPro" id="IPR036452">
    <property type="entry name" value="Ribo_hydro-like"/>
</dbReference>
<evidence type="ECO:0000313" key="5">
    <source>
        <dbReference type="EMBL" id="KAF2091657.1"/>
    </source>
</evidence>
<sequence length="378" mass="40560">MSTPVWLDVDPGHDDAFAILLAAYNPKVSLLGISTVHGNASLYHTTQNSLRIAEALGLPHVPIYAGSSKPLQRDAVHAATIHGESGLDGTTLLPKATRSAMEDADFVEAIYSSLIKTPPKTAWLVATGTLTNAAKVIQAHPDLADHLAGFSLMGGAVGGGFTDAPLGTVKGEGERFGNWTPFAEFNIYCDPEAAHFLLSHPVLAPKTVIMPLDLTHQVLGTVEVQSKLLGVDVPMKHGNVPTGLPTPIRALYYEIMTFFAKTYADEFALVDGPPLHDPLAVAAAFEPNLFVDHGERFTVEVVTQGVHKVNMLHGSEMEGVGQLGRTIVKKTENGAPGVRIPRTLDVPRFWDMIDAALTNAEKTSPLAALGPEWWDTRF</sequence>
<evidence type="ECO:0000256" key="1">
    <source>
        <dbReference type="ARBA" id="ARBA00009176"/>
    </source>
</evidence>
<evidence type="ECO:0000259" key="4">
    <source>
        <dbReference type="Pfam" id="PF01156"/>
    </source>
</evidence>
<evidence type="ECO:0000313" key="6">
    <source>
        <dbReference type="Proteomes" id="UP000799776"/>
    </source>
</evidence>
<dbReference type="CDD" id="cd02651">
    <property type="entry name" value="nuc_hydro_IU_UC_XIUA"/>
    <property type="match status" value="1"/>
</dbReference>
<dbReference type="OrthoDB" id="432381at2759"/>
<dbReference type="GO" id="GO:0008477">
    <property type="term" value="F:purine nucleosidase activity"/>
    <property type="evidence" value="ECO:0007669"/>
    <property type="project" value="TreeGrafter"/>
</dbReference>
<dbReference type="GO" id="GO:0005829">
    <property type="term" value="C:cytosol"/>
    <property type="evidence" value="ECO:0007669"/>
    <property type="project" value="TreeGrafter"/>
</dbReference>
<comment type="caution">
    <text evidence="5">The sequence shown here is derived from an EMBL/GenBank/DDBJ whole genome shotgun (WGS) entry which is preliminary data.</text>
</comment>
<evidence type="ECO:0000256" key="3">
    <source>
        <dbReference type="ARBA" id="ARBA00023295"/>
    </source>
</evidence>
<dbReference type="PANTHER" id="PTHR12304:SF4">
    <property type="entry name" value="URIDINE NUCLEOSIDASE"/>
    <property type="match status" value="1"/>
</dbReference>
<dbReference type="InterPro" id="IPR023186">
    <property type="entry name" value="IUNH"/>
</dbReference>
<evidence type="ECO:0000256" key="2">
    <source>
        <dbReference type="ARBA" id="ARBA00022801"/>
    </source>
</evidence>